<keyword evidence="1 3" id="KW-0479">Metal-binding</keyword>
<dbReference type="PANTHER" id="PTHR23285:SF7">
    <property type="entry name" value="LD09246P1"/>
    <property type="match status" value="1"/>
</dbReference>
<dbReference type="InterPro" id="IPR047227">
    <property type="entry name" value="MEX3"/>
</dbReference>
<feature type="compositionally biased region" description="Polar residues" evidence="4">
    <location>
        <begin position="261"/>
        <end position="281"/>
    </location>
</feature>
<dbReference type="PROSITE" id="PS50089">
    <property type="entry name" value="ZF_RING_2"/>
    <property type="match status" value="1"/>
</dbReference>
<feature type="region of interest" description="Disordered" evidence="4">
    <location>
        <begin position="238"/>
        <end position="288"/>
    </location>
</feature>
<dbReference type="AlphaFoldDB" id="A0A2T7NEN3"/>
<dbReference type="Gene3D" id="3.30.40.10">
    <property type="entry name" value="Zinc/RING finger domain, C3HC4 (zinc finger)"/>
    <property type="match status" value="1"/>
</dbReference>
<keyword evidence="1 3" id="KW-0863">Zinc-finger</keyword>
<keyword evidence="2" id="KW-0862">Zinc</keyword>
<feature type="compositionally biased region" description="Basic and acidic residues" evidence="4">
    <location>
        <begin position="238"/>
        <end position="250"/>
    </location>
</feature>
<protein>
    <recommendedName>
        <fullName evidence="5">RING-type domain-containing protein</fullName>
    </recommendedName>
</protein>
<feature type="domain" description="RING-type" evidence="5">
    <location>
        <begin position="349"/>
        <end position="391"/>
    </location>
</feature>
<evidence type="ECO:0000256" key="1">
    <source>
        <dbReference type="ARBA" id="ARBA00022771"/>
    </source>
</evidence>
<dbReference type="CDD" id="cd16518">
    <property type="entry name" value="RING-HC_MEX3"/>
    <property type="match status" value="1"/>
</dbReference>
<sequence length="413" mass="43922">MSDDFDSNGHDAIFNDVSGSLNGVGGGDALGFGNSSSDYMYGGGRHDGGGATAASGSGQYGHYAGGGVVNGGELIGRLSGTAPQDATPAFVFPPHEPYPMVNGYLQQNGHGHVTNGFEAGGGEDASSSCLAGIEPLLGSPQILGSTAVPHHFLLAQFCRRHWPRKRLDLGTCHRPLLAPHRPFAERLHQRRCHQRHSPRRWHPAPERVHFPTIGVLQRLFFVRRRSDLLTGTCRACVKENAKPPSGHRESNGGPEQPVGFSYSSNPGSALTPMSHSSQELSASPPPVDLVGLSLSENLDLLPACERNSSSNSSSHSSSSSSSSSSSVATPTAPCCMSAADDGKVELRRCVVCRERPTVAALVPCGHNLFCMECASKLLEMPPEKRVCPACDEPFSQAIRIRLSKESRGHQRTS</sequence>
<dbReference type="GO" id="GO:0003723">
    <property type="term" value="F:RNA binding"/>
    <property type="evidence" value="ECO:0007669"/>
    <property type="project" value="InterPro"/>
</dbReference>
<name>A0A2T7NEN3_POMCA</name>
<dbReference type="Proteomes" id="UP000245119">
    <property type="component" value="Linkage Group LG13"/>
</dbReference>
<dbReference type="InterPro" id="IPR013083">
    <property type="entry name" value="Znf_RING/FYVE/PHD"/>
</dbReference>
<evidence type="ECO:0000256" key="2">
    <source>
        <dbReference type="ARBA" id="ARBA00022833"/>
    </source>
</evidence>
<organism evidence="6 7">
    <name type="scientific">Pomacea canaliculata</name>
    <name type="common">Golden apple snail</name>
    <dbReference type="NCBI Taxonomy" id="400727"/>
    <lineage>
        <taxon>Eukaryota</taxon>
        <taxon>Metazoa</taxon>
        <taxon>Spiralia</taxon>
        <taxon>Lophotrochozoa</taxon>
        <taxon>Mollusca</taxon>
        <taxon>Gastropoda</taxon>
        <taxon>Caenogastropoda</taxon>
        <taxon>Architaenioglossa</taxon>
        <taxon>Ampullarioidea</taxon>
        <taxon>Ampullariidae</taxon>
        <taxon>Pomacea</taxon>
    </lineage>
</organism>
<keyword evidence="7" id="KW-1185">Reference proteome</keyword>
<dbReference type="Pfam" id="PF13920">
    <property type="entry name" value="zf-C3HC4_3"/>
    <property type="match status" value="1"/>
</dbReference>
<dbReference type="OrthoDB" id="427410at2759"/>
<proteinExistence type="predicted"/>
<dbReference type="SMART" id="SM00184">
    <property type="entry name" value="RING"/>
    <property type="match status" value="1"/>
</dbReference>
<gene>
    <name evidence="6" type="ORF">C0Q70_20095</name>
</gene>
<evidence type="ECO:0000256" key="3">
    <source>
        <dbReference type="PROSITE-ProRule" id="PRU00175"/>
    </source>
</evidence>
<comment type="caution">
    <text evidence="6">The sequence shown here is derived from an EMBL/GenBank/DDBJ whole genome shotgun (WGS) entry which is preliminary data.</text>
</comment>
<evidence type="ECO:0000259" key="5">
    <source>
        <dbReference type="PROSITE" id="PS50089"/>
    </source>
</evidence>
<dbReference type="PANTHER" id="PTHR23285">
    <property type="entry name" value="RING FINGER AND KH DOMAIN CONTAINING PROTEIN 1"/>
    <property type="match status" value="1"/>
</dbReference>
<dbReference type="InterPro" id="IPR001841">
    <property type="entry name" value="Znf_RING"/>
</dbReference>
<evidence type="ECO:0000313" key="7">
    <source>
        <dbReference type="Proteomes" id="UP000245119"/>
    </source>
</evidence>
<accession>A0A2T7NEN3</accession>
<evidence type="ECO:0000313" key="6">
    <source>
        <dbReference type="EMBL" id="PVD19605.1"/>
    </source>
</evidence>
<dbReference type="SUPFAM" id="SSF57850">
    <property type="entry name" value="RING/U-box"/>
    <property type="match status" value="1"/>
</dbReference>
<dbReference type="EMBL" id="PZQS01000013">
    <property type="protein sequence ID" value="PVD19605.1"/>
    <property type="molecule type" value="Genomic_DNA"/>
</dbReference>
<feature type="region of interest" description="Disordered" evidence="4">
    <location>
        <begin position="305"/>
        <end position="329"/>
    </location>
</feature>
<feature type="compositionally biased region" description="Low complexity" evidence="4">
    <location>
        <begin position="307"/>
        <end position="326"/>
    </location>
</feature>
<reference evidence="6 7" key="1">
    <citation type="submission" date="2018-04" db="EMBL/GenBank/DDBJ databases">
        <title>The genome of golden apple snail Pomacea canaliculata provides insight into stress tolerance and invasive adaptation.</title>
        <authorList>
            <person name="Liu C."/>
            <person name="Liu B."/>
            <person name="Ren Y."/>
            <person name="Zhang Y."/>
            <person name="Wang H."/>
            <person name="Li S."/>
            <person name="Jiang F."/>
            <person name="Yin L."/>
            <person name="Zhang G."/>
            <person name="Qian W."/>
            <person name="Fan W."/>
        </authorList>
    </citation>
    <scope>NUCLEOTIDE SEQUENCE [LARGE SCALE GENOMIC DNA]</scope>
    <source>
        <strain evidence="6">SZHN2017</strain>
        <tissue evidence="6">Muscle</tissue>
    </source>
</reference>
<dbReference type="GO" id="GO:0008270">
    <property type="term" value="F:zinc ion binding"/>
    <property type="evidence" value="ECO:0007669"/>
    <property type="project" value="UniProtKB-KW"/>
</dbReference>
<evidence type="ECO:0000256" key="4">
    <source>
        <dbReference type="SAM" id="MobiDB-lite"/>
    </source>
</evidence>